<sequence>MTNRIALGLGIVLLAAIAADFAFNDGQALLFLARKFLDLIRVIAFWR</sequence>
<protein>
    <recommendedName>
        <fullName evidence="3">Glyceraldehyde-3-phosphate dehydrogenase</fullName>
    </recommendedName>
</protein>
<keyword evidence="2" id="KW-1185">Reference proteome</keyword>
<evidence type="ECO:0000313" key="1">
    <source>
        <dbReference type="EMBL" id="GAA3872010.1"/>
    </source>
</evidence>
<accession>A0ABP7KD09</accession>
<name>A0ABP7KD09_9RHOB</name>
<dbReference type="Proteomes" id="UP001399917">
    <property type="component" value="Unassembled WGS sequence"/>
</dbReference>
<dbReference type="EMBL" id="BAABDF010000007">
    <property type="protein sequence ID" value="GAA3872010.1"/>
    <property type="molecule type" value="Genomic_DNA"/>
</dbReference>
<dbReference type="RefSeq" id="WP_344847213.1">
    <property type="nucleotide sequence ID" value="NZ_BAABDF010000007.1"/>
</dbReference>
<evidence type="ECO:0008006" key="3">
    <source>
        <dbReference type="Google" id="ProtNLM"/>
    </source>
</evidence>
<evidence type="ECO:0000313" key="2">
    <source>
        <dbReference type="Proteomes" id="UP001399917"/>
    </source>
</evidence>
<gene>
    <name evidence="1" type="ORF">GCM10022404_22370</name>
</gene>
<organism evidence="1 2">
    <name type="scientific">Celeribacter arenosi</name>
    <dbReference type="NCBI Taxonomy" id="792649"/>
    <lineage>
        <taxon>Bacteria</taxon>
        <taxon>Pseudomonadati</taxon>
        <taxon>Pseudomonadota</taxon>
        <taxon>Alphaproteobacteria</taxon>
        <taxon>Rhodobacterales</taxon>
        <taxon>Roseobacteraceae</taxon>
        <taxon>Celeribacter</taxon>
    </lineage>
</organism>
<proteinExistence type="predicted"/>
<reference evidence="2" key="1">
    <citation type="journal article" date="2019" name="Int. J. Syst. Evol. Microbiol.">
        <title>The Global Catalogue of Microorganisms (GCM) 10K type strain sequencing project: providing services to taxonomists for standard genome sequencing and annotation.</title>
        <authorList>
            <consortium name="The Broad Institute Genomics Platform"/>
            <consortium name="The Broad Institute Genome Sequencing Center for Infectious Disease"/>
            <person name="Wu L."/>
            <person name="Ma J."/>
        </authorList>
    </citation>
    <scope>NUCLEOTIDE SEQUENCE [LARGE SCALE GENOMIC DNA]</scope>
    <source>
        <strain evidence="2">JCM 17190</strain>
    </source>
</reference>
<comment type="caution">
    <text evidence="1">The sequence shown here is derived from an EMBL/GenBank/DDBJ whole genome shotgun (WGS) entry which is preliminary data.</text>
</comment>